<accession>A0A6J3EML3</accession>
<keyword evidence="1" id="KW-0812">Transmembrane</keyword>
<proteinExistence type="predicted"/>
<dbReference type="SUPFAM" id="SSF48726">
    <property type="entry name" value="Immunoglobulin"/>
    <property type="match status" value="1"/>
</dbReference>
<dbReference type="GeneID" id="116501653"/>
<reference evidence="4" key="1">
    <citation type="submission" date="2025-08" db="UniProtKB">
        <authorList>
            <consortium name="RefSeq"/>
        </authorList>
    </citation>
    <scope>IDENTIFICATION</scope>
    <source>
        <tissue evidence="4">Lung</tissue>
    </source>
</reference>
<keyword evidence="1" id="KW-1133">Transmembrane helix</keyword>
<evidence type="ECO:0000313" key="3">
    <source>
        <dbReference type="Proteomes" id="UP000504639"/>
    </source>
</evidence>
<feature type="chain" id="PRO_5027025082" evidence="2">
    <location>
        <begin position="19"/>
        <end position="191"/>
    </location>
</feature>
<name>A0A6J3EML3_AYTFU</name>
<dbReference type="Gene3D" id="2.60.40.10">
    <property type="entry name" value="Immunoglobulins"/>
    <property type="match status" value="1"/>
</dbReference>
<organism evidence="3 4">
    <name type="scientific">Aythya fuligula</name>
    <name type="common">Tufted duck</name>
    <name type="synonym">Anas fuligula</name>
    <dbReference type="NCBI Taxonomy" id="219594"/>
    <lineage>
        <taxon>Eukaryota</taxon>
        <taxon>Metazoa</taxon>
        <taxon>Chordata</taxon>
        <taxon>Craniata</taxon>
        <taxon>Vertebrata</taxon>
        <taxon>Euteleostomi</taxon>
        <taxon>Archelosauria</taxon>
        <taxon>Archosauria</taxon>
        <taxon>Dinosauria</taxon>
        <taxon>Saurischia</taxon>
        <taxon>Theropoda</taxon>
        <taxon>Coelurosauria</taxon>
        <taxon>Aves</taxon>
        <taxon>Neognathae</taxon>
        <taxon>Galloanserae</taxon>
        <taxon>Anseriformes</taxon>
        <taxon>Anatidae</taxon>
        <taxon>Aythyinae</taxon>
        <taxon>Aythya</taxon>
    </lineage>
</organism>
<dbReference type="RefSeq" id="XP_032063135.1">
    <property type="nucleotide sequence ID" value="XM_032207244.1"/>
</dbReference>
<gene>
    <name evidence="4" type="primary">LOC116501653</name>
</gene>
<feature type="signal peptide" evidence="2">
    <location>
        <begin position="1"/>
        <end position="18"/>
    </location>
</feature>
<keyword evidence="1" id="KW-0472">Membrane</keyword>
<protein>
    <submittedName>
        <fullName evidence="4">Uncharacterized protein LOC116501653 isoform X2</fullName>
    </submittedName>
</protein>
<evidence type="ECO:0000256" key="2">
    <source>
        <dbReference type="SAM" id="SignalP"/>
    </source>
</evidence>
<evidence type="ECO:0000256" key="1">
    <source>
        <dbReference type="SAM" id="Phobius"/>
    </source>
</evidence>
<dbReference type="InterPro" id="IPR013783">
    <property type="entry name" value="Ig-like_fold"/>
</dbReference>
<dbReference type="InterPro" id="IPR036179">
    <property type="entry name" value="Ig-like_dom_sf"/>
</dbReference>
<dbReference type="Proteomes" id="UP000504639">
    <property type="component" value="Unplaced"/>
</dbReference>
<evidence type="ECO:0000313" key="4">
    <source>
        <dbReference type="RefSeq" id="XP_032063135.1"/>
    </source>
</evidence>
<keyword evidence="2" id="KW-0732">Signal</keyword>
<sequence length="191" mass="21160">MIAHRLVIFLTTVHLVPCQMVSEEAAVPAPTLWVLQGQKEYFFGDVVTLVCTTPRNITGKLMYQIFGDGGWAISGFSSTNNYTVDFVLSRMQHRGPHFCSYSIGRGPKQLTSPTSEALVIKIGGKSCFLLLRLLVVGGCFLTINSLILLFFWARGRSKDASFLYGASPAGISQLDARSPYTLQEDNKYEEH</sequence>
<keyword evidence="3" id="KW-1185">Reference proteome</keyword>
<feature type="transmembrane region" description="Helical" evidence="1">
    <location>
        <begin position="129"/>
        <end position="153"/>
    </location>
</feature>
<dbReference type="AlphaFoldDB" id="A0A6J3EML3"/>